<dbReference type="AlphaFoldDB" id="A0A6H0ZR76"/>
<sequence length="222" mass="24718">MARRVWTTDDFKRWLSASGLSAPQLAVVLDVSERTAKRLRAGEVGVKDRMTARAQEWLGQSRTTVGRDAELLDSYAAQADWADLCQAFLNAHITGMQSAIARGWTSANSHGFRQLSQPERMPQPKAWNDYDLEWLPGVDLPWGVEVREDTDGRPYRVASAERTLLELASNEAMFGEDDVGECYRGAFSLSESAPSRAMLLQHAKARGLGDLVGHYLRNHAKV</sequence>
<organism evidence="1 2">
    <name type="scientific">Agrobacterium pusense</name>
    <dbReference type="NCBI Taxonomy" id="648995"/>
    <lineage>
        <taxon>Bacteria</taxon>
        <taxon>Pseudomonadati</taxon>
        <taxon>Pseudomonadota</taxon>
        <taxon>Alphaproteobacteria</taxon>
        <taxon>Hyphomicrobiales</taxon>
        <taxon>Rhizobiaceae</taxon>
        <taxon>Rhizobium/Agrobacterium group</taxon>
        <taxon>Agrobacterium</taxon>
    </lineage>
</organism>
<evidence type="ECO:0000313" key="2">
    <source>
        <dbReference type="Proteomes" id="UP000500870"/>
    </source>
</evidence>
<dbReference type="EMBL" id="CP050898">
    <property type="protein sequence ID" value="QIX22597.1"/>
    <property type="molecule type" value="Genomic_DNA"/>
</dbReference>
<protein>
    <submittedName>
        <fullName evidence="1">Uncharacterized protein</fullName>
    </submittedName>
</protein>
<name>A0A6H0ZR76_9HYPH</name>
<evidence type="ECO:0000313" key="1">
    <source>
        <dbReference type="EMBL" id="QIX22597.1"/>
    </source>
</evidence>
<reference evidence="1 2" key="1">
    <citation type="submission" date="2020-04" db="EMBL/GenBank/DDBJ databases">
        <title>FDA dAtabase for Regulatory Grade micrObial Sequences (FDA-ARGOS): Supporting development and validation of Infectious Disease Dx tests.</title>
        <authorList>
            <person name="Sciortino C."/>
            <person name="Tallon L."/>
            <person name="Sadzewicz L."/>
            <person name="Vavikolanu K."/>
            <person name="Mehta A."/>
            <person name="Aluvathingal J."/>
            <person name="Nadendla S."/>
            <person name="Nandy P."/>
            <person name="Geyer C."/>
            <person name="Yan Y."/>
            <person name="Sichtig H."/>
        </authorList>
    </citation>
    <scope>NUCLEOTIDE SEQUENCE [LARGE SCALE GENOMIC DNA]</scope>
    <source>
        <strain evidence="1 2">FDAARGOS_633</strain>
    </source>
</reference>
<proteinExistence type="predicted"/>
<dbReference type="Proteomes" id="UP000500870">
    <property type="component" value="Chromosome 1"/>
</dbReference>
<gene>
    <name evidence="1" type="ORF">FOB41_16325</name>
</gene>
<dbReference type="RefSeq" id="WP_136882503.1">
    <property type="nucleotide sequence ID" value="NZ_CP050898.1"/>
</dbReference>
<accession>A0A6H0ZR76</accession>